<proteinExistence type="predicted"/>
<keyword evidence="4" id="KW-1185">Reference proteome</keyword>
<feature type="region of interest" description="Disordered" evidence="1">
    <location>
        <begin position="430"/>
        <end position="470"/>
    </location>
</feature>
<dbReference type="AlphaFoldDB" id="A0A376B9W7"/>
<organism evidence="3 4">
    <name type="scientific">Saccharomycodes ludwigii</name>
    <dbReference type="NCBI Taxonomy" id="36035"/>
    <lineage>
        <taxon>Eukaryota</taxon>
        <taxon>Fungi</taxon>
        <taxon>Dikarya</taxon>
        <taxon>Ascomycota</taxon>
        <taxon>Saccharomycotina</taxon>
        <taxon>Saccharomycetes</taxon>
        <taxon>Saccharomycodales</taxon>
        <taxon>Saccharomycodaceae</taxon>
        <taxon>Saccharomycodes</taxon>
    </lineage>
</organism>
<sequence>MTDSLNDSAFNESIEKSFMNETGHVQLFILPNTRSTNKEKNEKKGLDDYIRNIKFENDPAAIFKYFQELELKRKFVIFDEILPVYVVHLKKNNCIYLENPTLSFQINSTKLYSSNAELKEIRNINDNQKDTITIYKVLNLKDIFQHFVYKNNMVMNNGRNNKISITLSYIERSHNGHDDTAGNSASETYNSGFITSFEPLSPFVNMENSANNTTNSTDTLLAKKNHTFKNFPIYSVLNFRLRNVSLMRLKKIISSLDLQPSKTLVYLREKYGGGGDTSNLYLKIIDISYFLINDSFLQLDPMINTDDDVNSIINPNESIFLTTDKSFTVNYDLPFQTSNQIKISIRYLVNYCDTEYIEIETVWETQVNVNKSILSPLVPQNLPQSSNNFSSTNNIITNDVETSLSGVDNTTSNANKGGTLVNTAGNTLAASNTTTTSTSTTTTTTTTTTNNNNNSNNNATNNKNSIVNSPTLNVNSNDKAINSLTQIVNSISKNNNNNGTNSTNSLTQFGLVNSTPMLNGTKSFKPMISNNSSSSNNSPYIIRNVNNWGNILSNQGSSIQVRAHGLYNNEAVYCKLGQTFKIKLQIQTIDNNLNNNNNNNNNYENTGIIEDVVLLNNSSGTTTNGTGNNSMNANNRNRSNSTPNRRNYGGNNASKTKLKNISNDTNKNLCGIVVYQTLNIPGNTCNMNNGASDYLSVFNTNNSTVANTRVTSGINTPNAPFSLSSSELNSTYSGTQQQQPSLSAMYWSWKKRLAQLPYQNGVILLNNDYKIPMEDLENKTIEFDLELIGLQRGYYPSLNGLKLVDLSSGEVIEFGSKLAVMVE</sequence>
<gene>
    <name evidence="3" type="ORF">SCODWIG_03130</name>
</gene>
<dbReference type="VEuPathDB" id="FungiDB:SCODWIG_03130"/>
<protein>
    <recommendedName>
        <fullName evidence="2">Trafficking protein particle complex II-specific subunit 65 IgD2 domain-containing protein</fullName>
    </recommendedName>
</protein>
<reference evidence="4" key="1">
    <citation type="submission" date="2018-06" db="EMBL/GenBank/DDBJ databases">
        <authorList>
            <person name="Guldener U."/>
        </authorList>
    </citation>
    <scope>NUCLEOTIDE SEQUENCE [LARGE SCALE GENOMIC DNA]</scope>
    <source>
        <strain evidence="4">UTAD17</strain>
    </source>
</reference>
<feature type="compositionally biased region" description="Polar residues" evidence="1">
    <location>
        <begin position="649"/>
        <end position="659"/>
    </location>
</feature>
<feature type="compositionally biased region" description="Low complexity" evidence="1">
    <location>
        <begin position="619"/>
        <end position="647"/>
    </location>
</feature>
<feature type="region of interest" description="Disordered" evidence="1">
    <location>
        <begin position="619"/>
        <end position="659"/>
    </location>
</feature>
<name>A0A376B9W7_9ASCO</name>
<dbReference type="InterPro" id="IPR055426">
    <property type="entry name" value="IgD2_Trs65"/>
</dbReference>
<dbReference type="Pfam" id="PF23646">
    <property type="entry name" value="IgD2_Trs65"/>
    <property type="match status" value="1"/>
</dbReference>
<feature type="compositionally biased region" description="Low complexity" evidence="1">
    <location>
        <begin position="430"/>
        <end position="462"/>
    </location>
</feature>
<evidence type="ECO:0000259" key="2">
    <source>
        <dbReference type="Pfam" id="PF23646"/>
    </source>
</evidence>
<accession>A0A376B9W7</accession>
<evidence type="ECO:0000256" key="1">
    <source>
        <dbReference type="SAM" id="MobiDB-lite"/>
    </source>
</evidence>
<dbReference type="Proteomes" id="UP000262825">
    <property type="component" value="Unassembled WGS sequence"/>
</dbReference>
<feature type="domain" description="Trafficking protein particle complex II-specific subunit 65 IgD2" evidence="2">
    <location>
        <begin position="235"/>
        <end position="367"/>
    </location>
</feature>
<evidence type="ECO:0000313" key="3">
    <source>
        <dbReference type="EMBL" id="SSD61369.1"/>
    </source>
</evidence>
<evidence type="ECO:0000313" key="4">
    <source>
        <dbReference type="Proteomes" id="UP000262825"/>
    </source>
</evidence>
<dbReference type="EMBL" id="UFAJ01000673">
    <property type="protein sequence ID" value="SSD61369.1"/>
    <property type="molecule type" value="Genomic_DNA"/>
</dbReference>